<sequence>MPADETAPPLGYTPEPLEPRRVVIEFDVLARSDAEAEHLVNEVLIEELTGSPDQLRADGDRVYGEDFGDDVSHIRSWTPRPASVHSATAMVVPSVEWSAFEESGIPEIVAGMFPPEPAEDDFRVEDGTVDFDRLEDARDRWRDERLALAMAASRLPETLARLNRAERVHGGLIDLVEREPLPVEPRKEDYLVTVSPSYEGEYEDARYRWDHVQWEADFKAASRRRESALQDLLDDDGSRTSSLRERLRQVRVSDLVAIQTLREVVERDRTGSGERLLDGSVREHLEEMLFAADPDVQVTDPDDPVGPPIYEGPASEAHAWIVPGVYAATGLDGHGEFRLVVGPVPFGHERTASAAFPPAERDSTVVNEIARILEQHTESHTPDEVLAQINQAVLRTGRTGMLTPGPVEPPTLLERGGLLSELLAERERDLSAGPDGLEPPETGRGTPGRRF</sequence>
<evidence type="ECO:0000313" key="2">
    <source>
        <dbReference type="EMBL" id="GAA3664226.1"/>
    </source>
</evidence>
<protein>
    <submittedName>
        <fullName evidence="2">Uncharacterized protein</fullName>
    </submittedName>
</protein>
<gene>
    <name evidence="2" type="ORF">GCM10022202_27770</name>
</gene>
<feature type="region of interest" description="Disordered" evidence="1">
    <location>
        <begin position="426"/>
        <end position="451"/>
    </location>
</feature>
<keyword evidence="3" id="KW-1185">Reference proteome</keyword>
<comment type="caution">
    <text evidence="2">The sequence shown here is derived from an EMBL/GenBank/DDBJ whole genome shotgun (WGS) entry which is preliminary data.</text>
</comment>
<dbReference type="EMBL" id="BAAAYV010000016">
    <property type="protein sequence ID" value="GAA3664226.1"/>
    <property type="molecule type" value="Genomic_DNA"/>
</dbReference>
<name>A0ABP7BLI6_9MICO</name>
<reference evidence="3" key="1">
    <citation type="journal article" date="2019" name="Int. J. Syst. Evol. Microbiol.">
        <title>The Global Catalogue of Microorganisms (GCM) 10K type strain sequencing project: providing services to taxonomists for standard genome sequencing and annotation.</title>
        <authorList>
            <consortium name="The Broad Institute Genomics Platform"/>
            <consortium name="The Broad Institute Genome Sequencing Center for Infectious Disease"/>
            <person name="Wu L."/>
            <person name="Ma J."/>
        </authorList>
    </citation>
    <scope>NUCLEOTIDE SEQUENCE [LARGE SCALE GENOMIC DNA]</scope>
    <source>
        <strain evidence="3">JCM 16546</strain>
    </source>
</reference>
<dbReference type="Proteomes" id="UP001410795">
    <property type="component" value="Unassembled WGS sequence"/>
</dbReference>
<proteinExistence type="predicted"/>
<evidence type="ECO:0000313" key="3">
    <source>
        <dbReference type="Proteomes" id="UP001410795"/>
    </source>
</evidence>
<accession>A0ABP7BLI6</accession>
<dbReference type="RefSeq" id="WP_221857814.1">
    <property type="nucleotide sequence ID" value="NZ_BAAAYV010000016.1"/>
</dbReference>
<organism evidence="2 3">
    <name type="scientific">Microbacterium marinilacus</name>
    <dbReference type="NCBI Taxonomy" id="415209"/>
    <lineage>
        <taxon>Bacteria</taxon>
        <taxon>Bacillati</taxon>
        <taxon>Actinomycetota</taxon>
        <taxon>Actinomycetes</taxon>
        <taxon>Micrococcales</taxon>
        <taxon>Microbacteriaceae</taxon>
        <taxon>Microbacterium</taxon>
    </lineage>
</organism>
<evidence type="ECO:0000256" key="1">
    <source>
        <dbReference type="SAM" id="MobiDB-lite"/>
    </source>
</evidence>